<protein>
    <recommendedName>
        <fullName evidence="2">RRM domain-containing protein</fullName>
    </recommendedName>
</protein>
<evidence type="ECO:0000259" key="2">
    <source>
        <dbReference type="SMART" id="SM00360"/>
    </source>
</evidence>
<sequence>MSGSQPRVHATRSSTRQQQDKEVNKPGQQQTLQDSIHKPVFNINPIIQDWQPASSRKTKRKDKEKQVEQKQQKKQPRLSFRQHESTEKTTDDMDISQDTFASSSESGGAAKSNTDNQVTPENLDAPIDGEKNDEMIVDNGKIDNQTDDQSFNKDNQKNGDTNDIISDNHSEIFNKAKPILVKIKKDSIPGNNIIQKKFNLRKQLAGINVTLAGGVILNKKEPEFIILPIMKNDYDKIINLEIDIIDDEHNLNEQSHENGEDAKSSTNSKVKEIIKFTPYQKTKKVFTEEEIKDRNCRTIKVINIPIEIPNYQIRAVFNKYGEIEENGFYTRIRNLYIQAFITYKKEESLQKFYKGIWSEWIGKHQVLIVPKILSEDEIEKRSMYTVKLTGLPWNSVKLTGLPWNSTAYDIHEALEVNNPKYIFIPRNPNNNKPLNYAIVYYENDEDIGIAAERNIIFCNKMLHWGTPGEKSCHRCGSFDHLISKCDIEPSAKPRVMNRKQKLKEFRQENNKKFKKGSYANVTKQNSFEKRQQSNNSNNYSKYNNGNINRYWNKNISRDRNNNVNEKSLDQGIFTQIKQLNENLNKLANDFKKIQQENYRIKSEFYKYKENKSTTSSGKNIKVNQDRSTIALQNENNKRSRVDNEQLEASGSSDIENSLNKQNNEINRFGDTLSTMSKNISKIMEYFTSDNNNDVNNFQGDKIIDNNESHED</sequence>
<proteinExistence type="predicted"/>
<name>A0A915ZNQ4_9GLOM</name>
<feature type="compositionally biased region" description="Basic and acidic residues" evidence="1">
    <location>
        <begin position="81"/>
        <end position="91"/>
    </location>
</feature>
<feature type="compositionally biased region" description="Polar residues" evidence="1">
    <location>
        <begin position="646"/>
        <end position="662"/>
    </location>
</feature>
<dbReference type="VEuPathDB" id="FungiDB:RhiirFUN_017013"/>
<feature type="domain" description="RRM" evidence="2">
    <location>
        <begin position="298"/>
        <end position="369"/>
    </location>
</feature>
<dbReference type="InterPro" id="IPR000504">
    <property type="entry name" value="RRM_dom"/>
</dbReference>
<dbReference type="CDD" id="cd00590">
    <property type="entry name" value="RRM_SF"/>
    <property type="match status" value="1"/>
</dbReference>
<reference evidence="3" key="1">
    <citation type="submission" date="2020-05" db="EMBL/GenBank/DDBJ databases">
        <authorList>
            <person name="Rincon C."/>
            <person name="Sanders R I."/>
            <person name="Robbins C."/>
            <person name="Chaturvedi A."/>
        </authorList>
    </citation>
    <scope>NUCLEOTIDE SEQUENCE</scope>
    <source>
        <strain evidence="3">CHB12</strain>
    </source>
</reference>
<gene>
    <name evidence="3" type="ORF">CHRIB12_LOCUS18524</name>
</gene>
<feature type="compositionally biased region" description="Low complexity" evidence="1">
    <location>
        <begin position="533"/>
        <end position="546"/>
    </location>
</feature>
<feature type="compositionally biased region" description="Low complexity" evidence="1">
    <location>
        <begin position="101"/>
        <end position="112"/>
    </location>
</feature>
<organism evidence="3 4">
    <name type="scientific">Rhizophagus irregularis</name>
    <dbReference type="NCBI Taxonomy" id="588596"/>
    <lineage>
        <taxon>Eukaryota</taxon>
        <taxon>Fungi</taxon>
        <taxon>Fungi incertae sedis</taxon>
        <taxon>Mucoromycota</taxon>
        <taxon>Glomeromycotina</taxon>
        <taxon>Glomeromycetes</taxon>
        <taxon>Glomerales</taxon>
        <taxon>Glomeraceae</taxon>
        <taxon>Rhizophagus</taxon>
    </lineage>
</organism>
<feature type="region of interest" description="Disordered" evidence="1">
    <location>
        <begin position="524"/>
        <end position="546"/>
    </location>
</feature>
<dbReference type="EMBL" id="CAGKOT010000049">
    <property type="protein sequence ID" value="CAB5383701.1"/>
    <property type="molecule type" value="Genomic_DNA"/>
</dbReference>
<dbReference type="Proteomes" id="UP000684084">
    <property type="component" value="Unassembled WGS sequence"/>
</dbReference>
<feature type="compositionally biased region" description="Polar residues" evidence="1">
    <location>
        <begin position="1"/>
        <end position="17"/>
    </location>
</feature>
<dbReference type="GO" id="GO:0003723">
    <property type="term" value="F:RNA binding"/>
    <property type="evidence" value="ECO:0007669"/>
    <property type="project" value="InterPro"/>
</dbReference>
<dbReference type="SMART" id="SM00360">
    <property type="entry name" value="RRM"/>
    <property type="match status" value="2"/>
</dbReference>
<accession>A0A915ZNQ4</accession>
<evidence type="ECO:0000313" key="4">
    <source>
        <dbReference type="Proteomes" id="UP000684084"/>
    </source>
</evidence>
<feature type="region of interest" description="Disordered" evidence="1">
    <location>
        <begin position="688"/>
        <end position="711"/>
    </location>
</feature>
<feature type="compositionally biased region" description="Basic and acidic residues" evidence="1">
    <location>
        <begin position="701"/>
        <end position="711"/>
    </location>
</feature>
<feature type="region of interest" description="Disordered" evidence="1">
    <location>
        <begin position="609"/>
        <end position="662"/>
    </location>
</feature>
<feature type="compositionally biased region" description="Basic and acidic residues" evidence="1">
    <location>
        <begin position="61"/>
        <end position="71"/>
    </location>
</feature>
<evidence type="ECO:0000313" key="3">
    <source>
        <dbReference type="EMBL" id="CAB5383701.1"/>
    </source>
</evidence>
<comment type="caution">
    <text evidence="3">The sequence shown here is derived from an EMBL/GenBank/DDBJ whole genome shotgun (WGS) entry which is preliminary data.</text>
</comment>
<feature type="compositionally biased region" description="Polar residues" evidence="1">
    <location>
        <begin position="688"/>
        <end position="698"/>
    </location>
</feature>
<feature type="domain" description="RRM" evidence="2">
    <location>
        <begin position="395"/>
        <end position="465"/>
    </location>
</feature>
<feature type="compositionally biased region" description="Polar residues" evidence="1">
    <location>
        <begin position="612"/>
        <end position="634"/>
    </location>
</feature>
<feature type="region of interest" description="Disordered" evidence="1">
    <location>
        <begin position="1"/>
        <end position="166"/>
    </location>
</feature>
<dbReference type="AlphaFoldDB" id="A0A915ZNQ4"/>
<evidence type="ECO:0000256" key="1">
    <source>
        <dbReference type="SAM" id="MobiDB-lite"/>
    </source>
</evidence>
<dbReference type="OrthoDB" id="2353951at2759"/>